<comment type="caution">
    <text evidence="2">The sequence shown here is derived from an EMBL/GenBank/DDBJ whole genome shotgun (WGS) entry which is preliminary data.</text>
</comment>
<feature type="compositionally biased region" description="Basic and acidic residues" evidence="1">
    <location>
        <begin position="1"/>
        <end position="10"/>
    </location>
</feature>
<proteinExistence type="predicted"/>
<feature type="region of interest" description="Disordered" evidence="1">
    <location>
        <begin position="255"/>
        <end position="302"/>
    </location>
</feature>
<reference evidence="2" key="1">
    <citation type="journal article" date="2023" name="Mol. Biol. Evol.">
        <title>Third-Generation Sequencing Reveals the Adaptive Role of the Epigenome in Three Deep-Sea Polychaetes.</title>
        <authorList>
            <person name="Perez M."/>
            <person name="Aroh O."/>
            <person name="Sun Y."/>
            <person name="Lan Y."/>
            <person name="Juniper S.K."/>
            <person name="Young C.R."/>
            <person name="Angers B."/>
            <person name="Qian P.Y."/>
        </authorList>
    </citation>
    <scope>NUCLEOTIDE SEQUENCE</scope>
    <source>
        <strain evidence="2">P08H-3</strain>
    </source>
</reference>
<feature type="region of interest" description="Disordered" evidence="1">
    <location>
        <begin position="137"/>
        <end position="187"/>
    </location>
</feature>
<name>A0AAD9KB79_9ANNE</name>
<feature type="compositionally biased region" description="Polar residues" evidence="1">
    <location>
        <begin position="172"/>
        <end position="187"/>
    </location>
</feature>
<keyword evidence="3" id="KW-1185">Reference proteome</keyword>
<feature type="region of interest" description="Disordered" evidence="1">
    <location>
        <begin position="1"/>
        <end position="29"/>
    </location>
</feature>
<sequence length="320" mass="35058">MKGGVSEERTVSISEGEAAEEGTKASNGVHGIGKEREATRSSLLFDCITDGKTRLKSGKRSKSSGSSGFTVWSLLPNVGRKINLLGRRLNLCTGALGHKCQFSAGQLNNPHNMVGKGKEKLGQPVCASSGLSVDRPYFEGKATKRERPDRRTPQLYRSQSVRVDWRPEKGPTTGSSTKSKRATSLSNVELRQQLDSKYALRQGVAGKGRRRSVSGVDNIVQQLRASSRVVEMSTELLMPNYMSSLVTDINNNDKLTSSVTRLPSDGRRSRERRGRSSGNREMDHRSGVHDLLSDNWVANPNSDADLEHAQAHREGNTAVR</sequence>
<evidence type="ECO:0000313" key="3">
    <source>
        <dbReference type="Proteomes" id="UP001208570"/>
    </source>
</evidence>
<evidence type="ECO:0000313" key="2">
    <source>
        <dbReference type="EMBL" id="KAK2168483.1"/>
    </source>
</evidence>
<feature type="compositionally biased region" description="Basic and acidic residues" evidence="1">
    <location>
        <begin position="278"/>
        <end position="292"/>
    </location>
</feature>
<gene>
    <name evidence="2" type="ORF">LSH36_16g01026</name>
</gene>
<dbReference type="EMBL" id="JAODUP010000016">
    <property type="protein sequence ID" value="KAK2168483.1"/>
    <property type="molecule type" value="Genomic_DNA"/>
</dbReference>
<evidence type="ECO:0000256" key="1">
    <source>
        <dbReference type="SAM" id="MobiDB-lite"/>
    </source>
</evidence>
<accession>A0AAD9KB79</accession>
<dbReference type="Proteomes" id="UP001208570">
    <property type="component" value="Unassembled WGS sequence"/>
</dbReference>
<organism evidence="2 3">
    <name type="scientific">Paralvinella palmiformis</name>
    <dbReference type="NCBI Taxonomy" id="53620"/>
    <lineage>
        <taxon>Eukaryota</taxon>
        <taxon>Metazoa</taxon>
        <taxon>Spiralia</taxon>
        <taxon>Lophotrochozoa</taxon>
        <taxon>Annelida</taxon>
        <taxon>Polychaeta</taxon>
        <taxon>Sedentaria</taxon>
        <taxon>Canalipalpata</taxon>
        <taxon>Terebellida</taxon>
        <taxon>Terebelliformia</taxon>
        <taxon>Alvinellidae</taxon>
        <taxon>Paralvinella</taxon>
    </lineage>
</organism>
<protein>
    <submittedName>
        <fullName evidence="2">Uncharacterized protein</fullName>
    </submittedName>
</protein>
<dbReference type="AlphaFoldDB" id="A0AAD9KB79"/>
<feature type="compositionally biased region" description="Basic and acidic residues" evidence="1">
    <location>
        <begin position="137"/>
        <end position="152"/>
    </location>
</feature>